<dbReference type="CDD" id="cd00161">
    <property type="entry name" value="beta-trefoil_Ricin-like"/>
    <property type="match status" value="1"/>
</dbReference>
<dbReference type="STRING" id="953739.SVEN_0035"/>
<proteinExistence type="predicted"/>
<name>F2R377_STRVP</name>
<dbReference type="Pfam" id="PF14200">
    <property type="entry name" value="RicinB_lectin_2"/>
    <property type="match status" value="1"/>
</dbReference>
<gene>
    <name evidence="2" type="ordered locus">SVEN_0035</name>
</gene>
<dbReference type="SUPFAM" id="SSF50370">
    <property type="entry name" value="Ricin B-like lectins"/>
    <property type="match status" value="1"/>
</dbReference>
<dbReference type="EMBL" id="FR845719">
    <property type="protein sequence ID" value="CCA53323.1"/>
    <property type="molecule type" value="Genomic_DNA"/>
</dbReference>
<protein>
    <submittedName>
        <fullName evidence="2">Secreted protein</fullName>
    </submittedName>
</protein>
<dbReference type="HOGENOM" id="CLU_095794_1_0_11"/>
<dbReference type="OrthoDB" id="4273937at2"/>
<dbReference type="Proteomes" id="UP000006854">
    <property type="component" value="Chromosome"/>
</dbReference>
<dbReference type="AlphaFoldDB" id="F2R377"/>
<dbReference type="PROSITE" id="PS50231">
    <property type="entry name" value="RICIN_B_LECTIN"/>
    <property type="match status" value="1"/>
</dbReference>
<evidence type="ECO:0000259" key="1">
    <source>
        <dbReference type="SMART" id="SM00458"/>
    </source>
</evidence>
<keyword evidence="3" id="KW-1185">Reference proteome</keyword>
<sequence>MTRAAVHQYVHPADLVQPPHPHLHRGASVSHRLRLPHFLRALTGAALLAVVTVAPASAGGAEQRPSIFPPNGHVGRLVNVGTGKCLEIADGSHADGARAQQWDCVGVRHQSWRWELTGIWYDEWEQERHNYRLVNVESGKCLEIADFSRADGARAQQWTCANAGSQIWDFPYASHRRTIFYNFHSGKALEIADGSRANGARAQQWAVPYVVPNHMVWDF</sequence>
<dbReference type="KEGG" id="sve:SVEN_0035"/>
<dbReference type="Gene3D" id="2.80.10.50">
    <property type="match status" value="2"/>
</dbReference>
<feature type="domain" description="Ricin B lectin" evidence="1">
    <location>
        <begin position="72"/>
        <end position="208"/>
    </location>
</feature>
<dbReference type="InterPro" id="IPR000772">
    <property type="entry name" value="Ricin_B_lectin"/>
</dbReference>
<dbReference type="SMART" id="SM00458">
    <property type="entry name" value="RICIN"/>
    <property type="match status" value="1"/>
</dbReference>
<organism evidence="2 3">
    <name type="scientific">Streptomyces venezuelae (strain ATCC 10712 / CBS 650.69 / DSM 40230 / JCM 4526 / NBRC 13096 / PD 04745)</name>
    <dbReference type="NCBI Taxonomy" id="953739"/>
    <lineage>
        <taxon>Bacteria</taxon>
        <taxon>Bacillati</taxon>
        <taxon>Actinomycetota</taxon>
        <taxon>Actinomycetes</taxon>
        <taxon>Kitasatosporales</taxon>
        <taxon>Streptomycetaceae</taxon>
        <taxon>Streptomyces</taxon>
    </lineage>
</organism>
<reference evidence="2 3" key="1">
    <citation type="journal article" date="2011" name="BMC Genomics">
        <title>Genome-wide analysis of the role of GlnR in Streptomyces venezuelae provides new insights into global nitrogen regulation in actinomycetes.</title>
        <authorList>
            <person name="Pullan S.T."/>
            <person name="Bibb M.J."/>
            <person name="Merrick M."/>
        </authorList>
    </citation>
    <scope>NUCLEOTIDE SEQUENCE [LARGE SCALE GENOMIC DNA]</scope>
    <source>
        <strain evidence="3">ATCC 10712 / CBS 650.69 / DSM 40230 / JCM 4526 / NBRC 13096 / PD 04745</strain>
    </source>
</reference>
<accession>F2R377</accession>
<dbReference type="PATRIC" id="fig|953739.5.peg.24"/>
<dbReference type="eggNOG" id="COG5520">
    <property type="taxonomic scope" value="Bacteria"/>
</dbReference>
<evidence type="ECO:0000313" key="3">
    <source>
        <dbReference type="Proteomes" id="UP000006854"/>
    </source>
</evidence>
<dbReference type="InterPro" id="IPR035992">
    <property type="entry name" value="Ricin_B-like_lectins"/>
</dbReference>
<evidence type="ECO:0000313" key="2">
    <source>
        <dbReference type="EMBL" id="CCA53323.1"/>
    </source>
</evidence>